<organism evidence="2 3">
    <name type="scientific">Sphaerulina musiva (strain SO2202)</name>
    <name type="common">Poplar stem canker fungus</name>
    <name type="synonym">Septoria musiva</name>
    <dbReference type="NCBI Taxonomy" id="692275"/>
    <lineage>
        <taxon>Eukaryota</taxon>
        <taxon>Fungi</taxon>
        <taxon>Dikarya</taxon>
        <taxon>Ascomycota</taxon>
        <taxon>Pezizomycotina</taxon>
        <taxon>Dothideomycetes</taxon>
        <taxon>Dothideomycetidae</taxon>
        <taxon>Mycosphaerellales</taxon>
        <taxon>Mycosphaerellaceae</taxon>
        <taxon>Sphaerulina</taxon>
    </lineage>
</organism>
<dbReference type="RefSeq" id="XP_016759193.1">
    <property type="nucleotide sequence ID" value="XM_016907724.1"/>
</dbReference>
<dbReference type="AlphaFoldDB" id="M3D1R7"/>
<name>M3D1R7_SPHMS</name>
<dbReference type="eggNOG" id="ENOG502S31Q">
    <property type="taxonomic scope" value="Eukaryota"/>
</dbReference>
<sequence>MISKPTTIATPPNPAHELLKRAFGNITPLTTNLTHPNFRALDINTGDGSWLHDLRSQLQHPEEADLVGTDFEILPAEQRPFSIPRNMRFLMMMPTMTQRCSSSCSFSRRKNGFGEDGEEEEEEDDEWPEDLHGYFDLVRDRTVVEGSRGDWERAVEGTGRLLRLVKPGGGILLVGCCLEGNGNDDDDDEMDAASRRLFKLLGNGFSSGGGHGSLGGDLAAVLNAASHRSGVRLVDVRVKKAVSRIGEGAEFHMRELGMAWLEQLKGACGASRSKADLDHFDHVVSEAVEEADTKGFDITWYASWATRSDGNAGGAIELPG</sequence>
<feature type="compositionally biased region" description="Acidic residues" evidence="1">
    <location>
        <begin position="115"/>
        <end position="127"/>
    </location>
</feature>
<dbReference type="SUPFAM" id="SSF53335">
    <property type="entry name" value="S-adenosyl-L-methionine-dependent methyltransferases"/>
    <property type="match status" value="1"/>
</dbReference>
<gene>
    <name evidence="2" type="ORF">SEPMUDRAFT_157199</name>
</gene>
<evidence type="ECO:0008006" key="4">
    <source>
        <dbReference type="Google" id="ProtNLM"/>
    </source>
</evidence>
<accession>M3D1R7</accession>
<feature type="region of interest" description="Disordered" evidence="1">
    <location>
        <begin position="105"/>
        <end position="127"/>
    </location>
</feature>
<dbReference type="InterPro" id="IPR029063">
    <property type="entry name" value="SAM-dependent_MTases_sf"/>
</dbReference>
<dbReference type="Proteomes" id="UP000016931">
    <property type="component" value="Unassembled WGS sequence"/>
</dbReference>
<reference evidence="2 3" key="1">
    <citation type="journal article" date="2012" name="PLoS Pathog.">
        <title>Diverse lifestyles and strategies of plant pathogenesis encoded in the genomes of eighteen Dothideomycetes fungi.</title>
        <authorList>
            <person name="Ohm R.A."/>
            <person name="Feau N."/>
            <person name="Henrissat B."/>
            <person name="Schoch C.L."/>
            <person name="Horwitz B.A."/>
            <person name="Barry K.W."/>
            <person name="Condon B.J."/>
            <person name="Copeland A.C."/>
            <person name="Dhillon B."/>
            <person name="Glaser F."/>
            <person name="Hesse C.N."/>
            <person name="Kosti I."/>
            <person name="LaButti K."/>
            <person name="Lindquist E.A."/>
            <person name="Lucas S."/>
            <person name="Salamov A.A."/>
            <person name="Bradshaw R.E."/>
            <person name="Ciuffetti L."/>
            <person name="Hamelin R.C."/>
            <person name="Kema G.H.J."/>
            <person name="Lawrence C."/>
            <person name="Scott J.A."/>
            <person name="Spatafora J.W."/>
            <person name="Turgeon B.G."/>
            <person name="de Wit P.J.G.M."/>
            <person name="Zhong S."/>
            <person name="Goodwin S.B."/>
            <person name="Grigoriev I.V."/>
        </authorList>
    </citation>
    <scope>NUCLEOTIDE SEQUENCE [LARGE SCALE GENOMIC DNA]</scope>
    <source>
        <strain evidence="2 3">SO2202</strain>
    </source>
</reference>
<dbReference type="GeneID" id="27904861"/>
<protein>
    <recommendedName>
        <fullName evidence="4">Methyltransferase domain-containing protein</fullName>
    </recommendedName>
</protein>
<dbReference type="STRING" id="692275.M3D1R7"/>
<evidence type="ECO:0000313" key="3">
    <source>
        <dbReference type="Proteomes" id="UP000016931"/>
    </source>
</evidence>
<proteinExistence type="predicted"/>
<evidence type="ECO:0000256" key="1">
    <source>
        <dbReference type="SAM" id="MobiDB-lite"/>
    </source>
</evidence>
<keyword evidence="3" id="KW-1185">Reference proteome</keyword>
<dbReference type="HOGENOM" id="CLU_869243_0_0_1"/>
<dbReference type="EMBL" id="KB456266">
    <property type="protein sequence ID" value="EMF11072.1"/>
    <property type="molecule type" value="Genomic_DNA"/>
</dbReference>
<dbReference type="OMA" id="WPEKWEA"/>
<dbReference type="OrthoDB" id="184880at2759"/>
<evidence type="ECO:0000313" key="2">
    <source>
        <dbReference type="EMBL" id="EMF11072.1"/>
    </source>
</evidence>